<reference evidence="2" key="1">
    <citation type="submission" date="2019-02" db="EMBL/GenBank/DDBJ databases">
        <title>Deep-cultivation of Planctomycetes and their phenomic and genomic characterization uncovers novel biology.</title>
        <authorList>
            <person name="Wiegand S."/>
            <person name="Jogler M."/>
            <person name="Boedeker C."/>
            <person name="Pinto D."/>
            <person name="Vollmers J."/>
            <person name="Rivas-Marin E."/>
            <person name="Kohn T."/>
            <person name="Peeters S.H."/>
            <person name="Heuer A."/>
            <person name="Rast P."/>
            <person name="Oberbeckmann S."/>
            <person name="Bunk B."/>
            <person name="Jeske O."/>
            <person name="Meyerdierks A."/>
            <person name="Storesund J.E."/>
            <person name="Kallscheuer N."/>
            <person name="Luecker S."/>
            <person name="Lage O.M."/>
            <person name="Pohl T."/>
            <person name="Merkel B.J."/>
            <person name="Hornburger P."/>
            <person name="Mueller R.-W."/>
            <person name="Bruemmer F."/>
            <person name="Labrenz M."/>
            <person name="Spormann A.M."/>
            <person name="Op den Camp H."/>
            <person name="Overmann J."/>
            <person name="Amann R."/>
            <person name="Jetten M.S.M."/>
            <person name="Mascher T."/>
            <person name="Medema M.H."/>
            <person name="Devos D.P."/>
            <person name="Kaster A.-K."/>
            <person name="Ovreas L."/>
            <person name="Rohde M."/>
            <person name="Galperin M.Y."/>
            <person name="Jogler C."/>
        </authorList>
    </citation>
    <scope>NUCLEOTIDE SEQUENCE [LARGE SCALE GENOMIC DNA]</scope>
    <source>
        <strain evidence="2">Pan97</strain>
    </source>
</reference>
<dbReference type="Proteomes" id="UP000318626">
    <property type="component" value="Chromosome"/>
</dbReference>
<organism evidence="1 2">
    <name type="scientific">Bremerella volcania</name>
    <dbReference type="NCBI Taxonomy" id="2527984"/>
    <lineage>
        <taxon>Bacteria</taxon>
        <taxon>Pseudomonadati</taxon>
        <taxon>Planctomycetota</taxon>
        <taxon>Planctomycetia</taxon>
        <taxon>Pirellulales</taxon>
        <taxon>Pirellulaceae</taxon>
        <taxon>Bremerella</taxon>
    </lineage>
</organism>
<accession>A0A518C6U6</accession>
<dbReference type="KEGG" id="bvo:Pan97_19420"/>
<evidence type="ECO:0000313" key="2">
    <source>
        <dbReference type="Proteomes" id="UP000318626"/>
    </source>
</evidence>
<dbReference type="EMBL" id="CP036289">
    <property type="protein sequence ID" value="QDU74922.1"/>
    <property type="molecule type" value="Genomic_DNA"/>
</dbReference>
<name>A0A518C6U6_9BACT</name>
<dbReference type="RefSeq" id="WP_144971905.1">
    <property type="nucleotide sequence ID" value="NZ_CP036289.1"/>
</dbReference>
<dbReference type="AlphaFoldDB" id="A0A518C6U6"/>
<evidence type="ECO:0000313" key="1">
    <source>
        <dbReference type="EMBL" id="QDU74922.1"/>
    </source>
</evidence>
<proteinExistence type="predicted"/>
<evidence type="ECO:0008006" key="3">
    <source>
        <dbReference type="Google" id="ProtNLM"/>
    </source>
</evidence>
<sequence>MVRTLMICLAAGLLPGCIDSGRPPMGTVEGTVTFEGKPVSEGSIIFEVSGARPATGKIKDGKIVEVTTFEPNDGVAVGEAAVAVYATSGESVSAVTASPDVGQAKLAKGYMGSGQASLIPDRYNNPSTSQLSCEIQPGKNHVEFELTKN</sequence>
<dbReference type="OrthoDB" id="285633at2"/>
<keyword evidence="2" id="KW-1185">Reference proteome</keyword>
<gene>
    <name evidence="1" type="ORF">Pan97_19420</name>
</gene>
<protein>
    <recommendedName>
        <fullName evidence="3">Carboxypeptidase regulatory-like domain-containing protein</fullName>
    </recommendedName>
</protein>